<feature type="compositionally biased region" description="Basic and acidic residues" evidence="1">
    <location>
        <begin position="1"/>
        <end position="44"/>
    </location>
</feature>
<evidence type="ECO:0000313" key="2">
    <source>
        <dbReference type="EMBL" id="PMB71428.1"/>
    </source>
</evidence>
<reference evidence="2 3" key="1">
    <citation type="journal article" date="2016" name="Appl. Microbiol. Biotechnol.">
        <title>Characterization of T-DNA insertion mutants with decreased virulence in the entomopathogenic fungus Beauveria bassiana JEF-007.</title>
        <authorList>
            <person name="Kim S."/>
            <person name="Lee S.J."/>
            <person name="Nai Y.S."/>
            <person name="Yu J.S."/>
            <person name="Lee M.R."/>
            <person name="Yang Y.T."/>
            <person name="Kim J.S."/>
        </authorList>
    </citation>
    <scope>NUCLEOTIDE SEQUENCE [LARGE SCALE GENOMIC DNA]</scope>
    <source>
        <strain evidence="2 3">JEF-007</strain>
    </source>
</reference>
<feature type="region of interest" description="Disordered" evidence="1">
    <location>
        <begin position="92"/>
        <end position="111"/>
    </location>
</feature>
<dbReference type="AlphaFoldDB" id="A0A2N6NVY6"/>
<sequence length="111" mass="13256">MSEKLKEARAREENERREKEIERREKVKAKAREENEPREKETERRKNRKTTLAEYLYNRHFDLYQKLRLAGPSESSTGLATSVDGKYYPRRVEARVARNPHRAASSRYEST</sequence>
<proteinExistence type="predicted"/>
<comment type="caution">
    <text evidence="2">The sequence shown here is derived from an EMBL/GenBank/DDBJ whole genome shotgun (WGS) entry which is preliminary data.</text>
</comment>
<name>A0A2N6NVY6_BEABA</name>
<feature type="region of interest" description="Disordered" evidence="1">
    <location>
        <begin position="1"/>
        <end position="49"/>
    </location>
</feature>
<evidence type="ECO:0000256" key="1">
    <source>
        <dbReference type="SAM" id="MobiDB-lite"/>
    </source>
</evidence>
<dbReference type="OMA" id="RSCHIHL"/>
<dbReference type="Proteomes" id="UP000235728">
    <property type="component" value="Unassembled WGS sequence"/>
</dbReference>
<accession>A0A2N6NVY6</accession>
<protein>
    <submittedName>
        <fullName evidence="2">Uncharacterized protein</fullName>
    </submittedName>
</protein>
<gene>
    <name evidence="2" type="ORF">BM221_001517</name>
</gene>
<dbReference type="EMBL" id="MRVG01000002">
    <property type="protein sequence ID" value="PMB71428.1"/>
    <property type="molecule type" value="Genomic_DNA"/>
</dbReference>
<organism evidence="2 3">
    <name type="scientific">Beauveria bassiana</name>
    <name type="common">White muscardine disease fungus</name>
    <name type="synonym">Tritirachium shiotae</name>
    <dbReference type="NCBI Taxonomy" id="176275"/>
    <lineage>
        <taxon>Eukaryota</taxon>
        <taxon>Fungi</taxon>
        <taxon>Dikarya</taxon>
        <taxon>Ascomycota</taxon>
        <taxon>Pezizomycotina</taxon>
        <taxon>Sordariomycetes</taxon>
        <taxon>Hypocreomycetidae</taxon>
        <taxon>Hypocreales</taxon>
        <taxon>Cordycipitaceae</taxon>
        <taxon>Beauveria</taxon>
    </lineage>
</organism>
<evidence type="ECO:0000313" key="3">
    <source>
        <dbReference type="Proteomes" id="UP000235728"/>
    </source>
</evidence>